<reference evidence="1" key="1">
    <citation type="submission" date="2022-04" db="EMBL/GenBank/DDBJ databases">
        <title>A functionally conserved STORR gene fusion in Papaver species that diverged 16.8 million years ago.</title>
        <authorList>
            <person name="Catania T."/>
        </authorList>
    </citation>
    <scope>NUCLEOTIDE SEQUENCE</scope>
    <source>
        <strain evidence="1">S-188037</strain>
    </source>
</reference>
<protein>
    <submittedName>
        <fullName evidence="1">Uncharacterized protein</fullName>
    </submittedName>
</protein>
<evidence type="ECO:0000313" key="2">
    <source>
        <dbReference type="Proteomes" id="UP001202328"/>
    </source>
</evidence>
<proteinExistence type="predicted"/>
<dbReference type="Proteomes" id="UP001202328">
    <property type="component" value="Unassembled WGS sequence"/>
</dbReference>
<gene>
    <name evidence="1" type="ORF">MKW98_026721</name>
</gene>
<dbReference type="EMBL" id="JAJJMB010016078">
    <property type="protein sequence ID" value="KAI3849807.1"/>
    <property type="molecule type" value="Genomic_DNA"/>
</dbReference>
<dbReference type="AlphaFoldDB" id="A0AAD4S0T7"/>
<evidence type="ECO:0000313" key="1">
    <source>
        <dbReference type="EMBL" id="KAI3849807.1"/>
    </source>
</evidence>
<name>A0AAD4S0T7_9MAGN</name>
<keyword evidence="2" id="KW-1185">Reference proteome</keyword>
<accession>A0AAD4S0T7</accession>
<sequence>MLSLRVTCELHRGSLRVIMNILMWSFTEILKFDYRSQVIMNMLMWSFTEILEYLNIPSLILTSATT</sequence>
<comment type="caution">
    <text evidence="1">The sequence shown here is derived from an EMBL/GenBank/DDBJ whole genome shotgun (WGS) entry which is preliminary data.</text>
</comment>
<organism evidence="1 2">
    <name type="scientific">Papaver atlanticum</name>
    <dbReference type="NCBI Taxonomy" id="357466"/>
    <lineage>
        <taxon>Eukaryota</taxon>
        <taxon>Viridiplantae</taxon>
        <taxon>Streptophyta</taxon>
        <taxon>Embryophyta</taxon>
        <taxon>Tracheophyta</taxon>
        <taxon>Spermatophyta</taxon>
        <taxon>Magnoliopsida</taxon>
        <taxon>Ranunculales</taxon>
        <taxon>Papaveraceae</taxon>
        <taxon>Papaveroideae</taxon>
        <taxon>Papaver</taxon>
    </lineage>
</organism>